<dbReference type="Proteomes" id="UP000004691">
    <property type="component" value="Unassembled WGS sequence"/>
</dbReference>
<protein>
    <submittedName>
        <fullName evidence="1">Uncharacterized protein</fullName>
    </submittedName>
</protein>
<evidence type="ECO:0000313" key="1">
    <source>
        <dbReference type="EMBL" id="EID52762.1"/>
    </source>
</evidence>
<evidence type="ECO:0000313" key="2">
    <source>
        <dbReference type="Proteomes" id="UP000004691"/>
    </source>
</evidence>
<proteinExistence type="predicted"/>
<dbReference type="EMBL" id="JH636049">
    <property type="protein sequence ID" value="EID52762.1"/>
    <property type="molecule type" value="Genomic_DNA"/>
</dbReference>
<name>I0UY09_9PSEU</name>
<dbReference type="AlphaFoldDB" id="I0UY09"/>
<gene>
    <name evidence="1" type="ORF">SacxiDRAFT_0486</name>
</gene>
<accession>I0UY09</accession>
<sequence length="135" mass="14696">MFVLLATLNSCGSEGGRESMDYDKKFSGQLRALRDGAQNKPLKDLVPGDWTSVHIILGPHTEEWVEREVGAPLPDSEYGFDAEGNIHVFMRGQEVVRMKGTTGRLLGEGHFSSAIVLRGTGSTIDIDDPTPPQAN</sequence>
<dbReference type="eggNOG" id="ENOG50329SA">
    <property type="taxonomic scope" value="Bacteria"/>
</dbReference>
<dbReference type="HOGENOM" id="CLU_1745777_0_0_11"/>
<reference evidence="1 2" key="1">
    <citation type="submission" date="2012-01" db="EMBL/GenBank/DDBJ databases">
        <title>Improved High-Quality Draft sequence of Saccharomonospora xinjiangensis XJ-54.</title>
        <authorList>
            <consortium name="US DOE Joint Genome Institute"/>
            <person name="Lucas S."/>
            <person name="Han J."/>
            <person name="Lapidus A."/>
            <person name="Cheng J.-F."/>
            <person name="Goodwin L."/>
            <person name="Pitluck S."/>
            <person name="Peters L."/>
            <person name="Mikhailova N."/>
            <person name="Teshima H."/>
            <person name="Detter J.C."/>
            <person name="Han C."/>
            <person name="Tapia R."/>
            <person name="Land M."/>
            <person name="Hauser L."/>
            <person name="Kyrpides N."/>
            <person name="Ivanova N."/>
            <person name="Pagani I."/>
            <person name="Brambilla E.-M."/>
            <person name="Klenk H.-P."/>
            <person name="Woyke T."/>
        </authorList>
    </citation>
    <scope>NUCLEOTIDE SEQUENCE [LARGE SCALE GENOMIC DNA]</scope>
    <source>
        <strain evidence="1 2">XJ-54</strain>
    </source>
</reference>
<organism evidence="1 2">
    <name type="scientific">Saccharomonospora xinjiangensis XJ-54</name>
    <dbReference type="NCBI Taxonomy" id="882086"/>
    <lineage>
        <taxon>Bacteria</taxon>
        <taxon>Bacillati</taxon>
        <taxon>Actinomycetota</taxon>
        <taxon>Actinomycetes</taxon>
        <taxon>Pseudonocardiales</taxon>
        <taxon>Pseudonocardiaceae</taxon>
        <taxon>Saccharomonospora</taxon>
    </lineage>
</organism>
<keyword evidence="2" id="KW-1185">Reference proteome</keyword>